<organism evidence="1 2">
    <name type="scientific">Naganishia friedmannii</name>
    <dbReference type="NCBI Taxonomy" id="89922"/>
    <lineage>
        <taxon>Eukaryota</taxon>
        <taxon>Fungi</taxon>
        <taxon>Dikarya</taxon>
        <taxon>Basidiomycota</taxon>
        <taxon>Agaricomycotina</taxon>
        <taxon>Tremellomycetes</taxon>
        <taxon>Filobasidiales</taxon>
        <taxon>Filobasidiaceae</taxon>
        <taxon>Naganishia</taxon>
    </lineage>
</organism>
<name>A0ACC2W1E7_9TREE</name>
<comment type="caution">
    <text evidence="1">The sequence shown here is derived from an EMBL/GenBank/DDBJ whole genome shotgun (WGS) entry which is preliminary data.</text>
</comment>
<dbReference type="EMBL" id="JASBWT010000004">
    <property type="protein sequence ID" value="KAJ9105503.1"/>
    <property type="molecule type" value="Genomic_DNA"/>
</dbReference>
<evidence type="ECO:0000313" key="2">
    <source>
        <dbReference type="Proteomes" id="UP001227268"/>
    </source>
</evidence>
<proteinExistence type="predicted"/>
<gene>
    <name evidence="1" type="ORF">QFC21_001874</name>
</gene>
<sequence length="688" mass="78062">MINKATSTPLISEKWEFAPSIGVKEYTQKLEAAERTAKDRLESLERYEGIPGLEFLHQLDELVAFVALQITDGALWRYYHPDDAMRKGGESASAVMERIDLLISSSPLLAERLAKVNPAELDKESRRFLTFRQRDAKRAGAFLEQDKRDKFIAISNELQDIQRRFMQRIVEDDTHVLVDSKAMATMPNDFQKSHPADPANGLVKVSTKGSDVSTFTRYCEDDSYAEKFHMACLNRTPDNEDDLQQMIELRYQQAKLLGYSSFAEYAMEVGMVTAPQIAREITLTTSEKTTASSEQEKSDLSELLKARGRDLSAWNWSNANQLLLRDRFPDYDPFEARKYFPLGKVVAAAMDLLGQILSVEFRPIQGVETWHPTVHVYDVFDLCPITIVSGESPVDHENGKSQVKDKKRREPVLLGRLFVDLVTRDNKSSHPRMMQLRSSVPGSACIPSVSLGGSLAPDEKAFINFRQCRSVLHELGHCVHGLLAQRTSYYRFHGISNEIDFVEVPSQLLEEVLRRPEVLKRIAVNADGKVIPSQYLNALICEDEFTKAIVTRGQNVMALCSLDLHSNLDAQGKFIGRTGKVWESICEAYFPFGPLPGTNKQHSFEHLVGYDCRYYTYQHSLVIVKDLALKFLRCVPNDVEDIGYEYRKTVLEPGSSLDAVDLVKNFLGRDSNMEAFYRWVEERPLSKA</sequence>
<accession>A0ACC2W1E7</accession>
<dbReference type="Proteomes" id="UP001227268">
    <property type="component" value="Unassembled WGS sequence"/>
</dbReference>
<evidence type="ECO:0000313" key="1">
    <source>
        <dbReference type="EMBL" id="KAJ9105503.1"/>
    </source>
</evidence>
<reference evidence="1" key="1">
    <citation type="submission" date="2023-04" db="EMBL/GenBank/DDBJ databases">
        <title>Draft Genome sequencing of Naganishia species isolated from polar environments using Oxford Nanopore Technology.</title>
        <authorList>
            <person name="Leo P."/>
            <person name="Venkateswaran K."/>
        </authorList>
    </citation>
    <scope>NUCLEOTIDE SEQUENCE</scope>
    <source>
        <strain evidence="1">MNA-CCFEE 5423</strain>
    </source>
</reference>
<keyword evidence="2" id="KW-1185">Reference proteome</keyword>
<protein>
    <submittedName>
        <fullName evidence="1">Uncharacterized protein</fullName>
    </submittedName>
</protein>